<feature type="region of interest" description="Disordered" evidence="1">
    <location>
        <begin position="1"/>
        <end position="23"/>
    </location>
</feature>
<name>A0A9X0XER2_9BURK</name>
<dbReference type="AlphaFoldDB" id="A0A9X0XER2"/>
<feature type="compositionally biased region" description="Pro residues" evidence="1">
    <location>
        <begin position="1"/>
        <end position="17"/>
    </location>
</feature>
<comment type="caution">
    <text evidence="3">The sequence shown here is derived from an EMBL/GenBank/DDBJ whole genome shotgun (WGS) entry which is preliminary data.</text>
</comment>
<dbReference type="PANTHER" id="PTHR38043:SF1">
    <property type="entry name" value="PROTEIN HEMX"/>
    <property type="match status" value="1"/>
</dbReference>
<organism evidence="3 4">
    <name type="scientific">Aquariibacter lacus</name>
    <dbReference type="NCBI Taxonomy" id="2801332"/>
    <lineage>
        <taxon>Bacteria</taxon>
        <taxon>Pseudomonadati</taxon>
        <taxon>Pseudomonadota</taxon>
        <taxon>Betaproteobacteria</taxon>
        <taxon>Burkholderiales</taxon>
        <taxon>Sphaerotilaceae</taxon>
        <taxon>Aquariibacter</taxon>
    </lineage>
</organism>
<proteinExistence type="predicted"/>
<dbReference type="InterPro" id="IPR007470">
    <property type="entry name" value="HemX"/>
</dbReference>
<keyword evidence="4" id="KW-1185">Reference proteome</keyword>
<reference evidence="3 4" key="1">
    <citation type="submission" date="2021-01" db="EMBL/GenBank/DDBJ databases">
        <title>Piscinibacter sp. Jin2 Genome sequencing and assembly.</title>
        <authorList>
            <person name="Kim I."/>
        </authorList>
    </citation>
    <scope>NUCLEOTIDE SEQUENCE [LARGE SCALE GENOMIC DNA]</scope>
    <source>
        <strain evidence="3 4">Jin2</strain>
    </source>
</reference>
<evidence type="ECO:0000313" key="4">
    <source>
        <dbReference type="Proteomes" id="UP000643207"/>
    </source>
</evidence>
<sequence length="355" mass="38428">MTEATPAPPAPQPPPSAASPVKPRSWPLSLAGLALLIAVLALGWAAWSGQRLGKVERILVKRQDDGAQQITEARLLAKQAEEGARQALAKATLLEARLAEVGVQREQIDELMRSMVRSREDQLLGEAEAALRAALQMSAITGSAEPLVAALQGSKERLSGGSLRLEPVRIAMERDLDRLRNAPLADLSTLARRLDEAVALVDNLPLIQDLVQRETAQTPAPERRPPPAGEAGSAGAWLGWFAGRIGEELRSLVRIREIDRPEAILLNPEQAFLLRENLKLKLLNARLAVMSRQFDTAQVDLQACQAALARYFDSSHRRHAQLAELLQGVARQAQPSALPRPDDSLAALTAAAGVR</sequence>
<feature type="transmembrane region" description="Helical" evidence="2">
    <location>
        <begin position="26"/>
        <end position="47"/>
    </location>
</feature>
<gene>
    <name evidence="3" type="ORF">JI742_11800</name>
</gene>
<evidence type="ECO:0000256" key="1">
    <source>
        <dbReference type="SAM" id="MobiDB-lite"/>
    </source>
</evidence>
<dbReference type="Proteomes" id="UP000643207">
    <property type="component" value="Unassembled WGS sequence"/>
</dbReference>
<evidence type="ECO:0000256" key="2">
    <source>
        <dbReference type="SAM" id="Phobius"/>
    </source>
</evidence>
<evidence type="ECO:0000313" key="3">
    <source>
        <dbReference type="EMBL" id="MBL0720569.1"/>
    </source>
</evidence>
<keyword evidence="2" id="KW-1133">Transmembrane helix</keyword>
<dbReference type="EMBL" id="JAERRA010000002">
    <property type="protein sequence ID" value="MBL0720569.1"/>
    <property type="molecule type" value="Genomic_DNA"/>
</dbReference>
<dbReference type="Pfam" id="PF04375">
    <property type="entry name" value="HemX"/>
    <property type="match status" value="1"/>
</dbReference>
<protein>
    <submittedName>
        <fullName evidence="3">Uroporphyrinogen-III C-methyltransferase</fullName>
    </submittedName>
</protein>
<dbReference type="PANTHER" id="PTHR38043">
    <property type="entry name" value="PROTEIN HEMX"/>
    <property type="match status" value="1"/>
</dbReference>
<keyword evidence="2" id="KW-0812">Transmembrane</keyword>
<keyword evidence="2" id="KW-0472">Membrane</keyword>
<accession>A0A9X0XER2</accession>